<protein>
    <submittedName>
        <fullName evidence="2">Lysophospholipase</fullName>
    </submittedName>
</protein>
<dbReference type="SUPFAM" id="SSF52266">
    <property type="entry name" value="SGNH hydrolase"/>
    <property type="match status" value="1"/>
</dbReference>
<evidence type="ECO:0000313" key="3">
    <source>
        <dbReference type="Proteomes" id="UP000823915"/>
    </source>
</evidence>
<dbReference type="Gene3D" id="3.40.50.1110">
    <property type="entry name" value="SGNH hydrolase"/>
    <property type="match status" value="1"/>
</dbReference>
<evidence type="ECO:0000313" key="2">
    <source>
        <dbReference type="EMBL" id="HIY25862.1"/>
    </source>
</evidence>
<dbReference type="PANTHER" id="PTHR14209:SF19">
    <property type="entry name" value="ISOAMYL ACETATE-HYDROLYZING ESTERASE 1 HOMOLOG"/>
    <property type="match status" value="1"/>
</dbReference>
<gene>
    <name evidence="2" type="ORF">H9838_01660</name>
</gene>
<dbReference type="AlphaFoldDB" id="A0A9D1YBE9"/>
<accession>A0A9D1YBE9</accession>
<evidence type="ECO:0000259" key="1">
    <source>
        <dbReference type="Pfam" id="PF13472"/>
    </source>
</evidence>
<reference evidence="2" key="1">
    <citation type="journal article" date="2021" name="PeerJ">
        <title>Extensive microbial diversity within the chicken gut microbiome revealed by metagenomics and culture.</title>
        <authorList>
            <person name="Gilroy R."/>
            <person name="Ravi A."/>
            <person name="Getino M."/>
            <person name="Pursley I."/>
            <person name="Horton D.L."/>
            <person name="Alikhan N.F."/>
            <person name="Baker D."/>
            <person name="Gharbi K."/>
            <person name="Hall N."/>
            <person name="Watson M."/>
            <person name="Adriaenssens E.M."/>
            <person name="Foster-Nyarko E."/>
            <person name="Jarju S."/>
            <person name="Secka A."/>
            <person name="Antonio M."/>
            <person name="Oren A."/>
            <person name="Chaudhuri R.R."/>
            <person name="La Ragione R."/>
            <person name="Hildebrand F."/>
            <person name="Pallen M.J."/>
        </authorList>
    </citation>
    <scope>NUCLEOTIDE SEQUENCE</scope>
    <source>
        <strain evidence="2">1282</strain>
    </source>
</reference>
<dbReference type="InterPro" id="IPR013830">
    <property type="entry name" value="SGNH_hydro"/>
</dbReference>
<dbReference type="InterPro" id="IPR036514">
    <property type="entry name" value="SGNH_hydro_sf"/>
</dbReference>
<proteinExistence type="predicted"/>
<organism evidence="2 3">
    <name type="scientific">Candidatus Acutalibacter pullistercoris</name>
    <dbReference type="NCBI Taxonomy" id="2838418"/>
    <lineage>
        <taxon>Bacteria</taxon>
        <taxon>Bacillati</taxon>
        <taxon>Bacillota</taxon>
        <taxon>Clostridia</taxon>
        <taxon>Eubacteriales</taxon>
        <taxon>Acutalibacteraceae</taxon>
        <taxon>Acutalibacter</taxon>
    </lineage>
</organism>
<dbReference type="PANTHER" id="PTHR14209">
    <property type="entry name" value="ISOAMYL ACETATE-HYDROLYZING ESTERASE 1"/>
    <property type="match status" value="1"/>
</dbReference>
<comment type="caution">
    <text evidence="2">The sequence shown here is derived from an EMBL/GenBank/DDBJ whole genome shotgun (WGS) entry which is preliminary data.</text>
</comment>
<dbReference type="InterPro" id="IPR045136">
    <property type="entry name" value="Iah1-like"/>
</dbReference>
<dbReference type="Proteomes" id="UP000823915">
    <property type="component" value="Unassembled WGS sequence"/>
</dbReference>
<name>A0A9D1YBE9_9FIRM</name>
<dbReference type="Pfam" id="PF13472">
    <property type="entry name" value="Lipase_GDSL_2"/>
    <property type="match status" value="1"/>
</dbReference>
<feature type="domain" description="SGNH hydrolase-type esterase" evidence="1">
    <location>
        <begin position="54"/>
        <end position="209"/>
    </location>
</feature>
<reference evidence="2" key="2">
    <citation type="submission" date="2021-04" db="EMBL/GenBank/DDBJ databases">
        <authorList>
            <person name="Gilroy R."/>
        </authorList>
    </citation>
    <scope>NUCLEOTIDE SEQUENCE</scope>
    <source>
        <strain evidence="2">1282</strain>
    </source>
</reference>
<sequence>MTLEEQWAEMAQRQDREKLESYRQLNRLAKKGQVVFTGSSLMEQFPLNEMLQGEALPYRVYNRGMSGFVAPQLLQVLDVCVVELAPAHVFLNIGTNDMSRPDYRQEALLACYRRILEEILSHVPGVKLHLLAYYPVNPDLEGQEGWAAEALRYRTNQVLREANRGVEALAREMGAEYLDLNAPLLDGQGRLRAQYTKEGIHLYPAGYQAVLGELLPVLRSLS</sequence>
<dbReference type="EMBL" id="DXDU01000022">
    <property type="protein sequence ID" value="HIY25862.1"/>
    <property type="molecule type" value="Genomic_DNA"/>
</dbReference>